<protein>
    <submittedName>
        <fullName evidence="1">Uncharacterized protein</fullName>
    </submittedName>
</protein>
<organism evidence="1 2">
    <name type="scientific">Sphingobacterium puteale</name>
    <dbReference type="NCBI Taxonomy" id="2420510"/>
    <lineage>
        <taxon>Bacteria</taxon>
        <taxon>Pseudomonadati</taxon>
        <taxon>Bacteroidota</taxon>
        <taxon>Sphingobacteriia</taxon>
        <taxon>Sphingobacteriales</taxon>
        <taxon>Sphingobacteriaceae</taxon>
        <taxon>Sphingobacterium</taxon>
    </lineage>
</organism>
<comment type="caution">
    <text evidence="1">The sequence shown here is derived from an EMBL/GenBank/DDBJ whole genome shotgun (WGS) entry which is preliminary data.</text>
</comment>
<keyword evidence="2" id="KW-1185">Reference proteome</keyword>
<sequence length="97" mass="11900">MDFIIYRTTLPKSNKKWNYIYKTIHIQGNSMHIRSFSANQLKDRGSQQYPPYVRSEWISHKPDAVYHKRRDITGRTFVEQDFVKRSRLRRSRRQRLN</sequence>
<reference evidence="1 2" key="1">
    <citation type="submission" date="2018-10" db="EMBL/GenBank/DDBJ databases">
        <title>Sphingobacterium sp. M05W1-28.</title>
        <authorList>
            <person name="Cai H."/>
        </authorList>
    </citation>
    <scope>NUCLEOTIDE SEQUENCE [LARGE SCALE GENOMIC DNA]</scope>
    <source>
        <strain evidence="1 2">M05W1-28</strain>
    </source>
</reference>
<dbReference type="Proteomes" id="UP000282423">
    <property type="component" value="Unassembled WGS sequence"/>
</dbReference>
<evidence type="ECO:0000313" key="1">
    <source>
        <dbReference type="EMBL" id="RKO70952.1"/>
    </source>
</evidence>
<dbReference type="EMBL" id="RBWS01000010">
    <property type="protein sequence ID" value="RKO70952.1"/>
    <property type="molecule type" value="Genomic_DNA"/>
</dbReference>
<accession>A0A420VXA6</accession>
<name>A0A420VXA6_9SPHI</name>
<dbReference type="AlphaFoldDB" id="A0A420VXA6"/>
<gene>
    <name evidence="1" type="ORF">D7322_14870</name>
</gene>
<evidence type="ECO:0000313" key="2">
    <source>
        <dbReference type="Proteomes" id="UP000282423"/>
    </source>
</evidence>
<proteinExistence type="predicted"/>